<comment type="caution">
    <text evidence="2">The sequence shown here is derived from an EMBL/GenBank/DDBJ whole genome shotgun (WGS) entry which is preliminary data.</text>
</comment>
<evidence type="ECO:0000256" key="1">
    <source>
        <dbReference type="SAM" id="Phobius"/>
    </source>
</evidence>
<feature type="transmembrane region" description="Helical" evidence="1">
    <location>
        <begin position="135"/>
        <end position="162"/>
    </location>
</feature>
<feature type="transmembrane region" description="Helical" evidence="1">
    <location>
        <begin position="231"/>
        <end position="254"/>
    </location>
</feature>
<feature type="transmembrane region" description="Helical" evidence="1">
    <location>
        <begin position="95"/>
        <end position="123"/>
    </location>
</feature>
<keyword evidence="3" id="KW-1185">Reference proteome</keyword>
<gene>
    <name evidence="2" type="ORF">H9649_05530</name>
</gene>
<accession>A0ABR8U7L6</accession>
<keyword evidence="1" id="KW-0812">Transmembrane</keyword>
<dbReference type="Proteomes" id="UP000626786">
    <property type="component" value="Unassembled WGS sequence"/>
</dbReference>
<organism evidence="2 3">
    <name type="scientific">Sporosarcina quadrami</name>
    <dbReference type="NCBI Taxonomy" id="2762234"/>
    <lineage>
        <taxon>Bacteria</taxon>
        <taxon>Bacillati</taxon>
        <taxon>Bacillota</taxon>
        <taxon>Bacilli</taxon>
        <taxon>Bacillales</taxon>
        <taxon>Caryophanaceae</taxon>
        <taxon>Sporosarcina</taxon>
    </lineage>
</organism>
<reference evidence="2 3" key="1">
    <citation type="submission" date="2020-08" db="EMBL/GenBank/DDBJ databases">
        <title>A Genomic Blueprint of the Chicken Gut Microbiome.</title>
        <authorList>
            <person name="Gilroy R."/>
            <person name="Ravi A."/>
            <person name="Getino M."/>
            <person name="Pursley I."/>
            <person name="Horton D.L."/>
            <person name="Alikhan N.-F."/>
            <person name="Baker D."/>
            <person name="Gharbi K."/>
            <person name="Hall N."/>
            <person name="Watson M."/>
            <person name="Adriaenssens E.M."/>
            <person name="Foster-Nyarko E."/>
            <person name="Jarju S."/>
            <person name="Secka A."/>
            <person name="Antonio M."/>
            <person name="Oren A."/>
            <person name="Chaudhuri R."/>
            <person name="La Ragione R.M."/>
            <person name="Hildebrand F."/>
            <person name="Pallen M.J."/>
        </authorList>
    </citation>
    <scope>NUCLEOTIDE SEQUENCE [LARGE SCALE GENOMIC DNA]</scope>
    <source>
        <strain evidence="2 3">Sa2YVA2</strain>
    </source>
</reference>
<feature type="transmembrane region" description="Helical" evidence="1">
    <location>
        <begin position="169"/>
        <end position="189"/>
    </location>
</feature>
<evidence type="ECO:0000313" key="2">
    <source>
        <dbReference type="EMBL" id="MBD7984032.1"/>
    </source>
</evidence>
<keyword evidence="1" id="KW-0472">Membrane</keyword>
<evidence type="ECO:0008006" key="4">
    <source>
        <dbReference type="Google" id="ProtNLM"/>
    </source>
</evidence>
<dbReference type="EMBL" id="JACSQN010000004">
    <property type="protein sequence ID" value="MBD7984032.1"/>
    <property type="molecule type" value="Genomic_DNA"/>
</dbReference>
<name>A0ABR8U7L6_9BACL</name>
<keyword evidence="1" id="KW-1133">Transmembrane helix</keyword>
<evidence type="ECO:0000313" key="3">
    <source>
        <dbReference type="Proteomes" id="UP000626786"/>
    </source>
</evidence>
<feature type="transmembrane region" description="Helical" evidence="1">
    <location>
        <begin position="54"/>
        <end position="74"/>
    </location>
</feature>
<proteinExistence type="predicted"/>
<protein>
    <recommendedName>
        <fullName evidence="4">ABC transporter permease</fullName>
    </recommendedName>
</protein>
<sequence>MKQWNGLMRKEWVQWRWQLIFAIGLAIIALLFMPTVVGKITEDFEIVFEMTLMISFMVMMVGMIVPVICFATMFNRDMKLQDLWLHSTASIYKLIGVKLLMAAFIGAVSLLVPAAVVAVRFAITDAREITFDELAFFGTSALIFFFSVSLMLMIVGFFFIVIDRLIKPFLKGFSIVVTVLLFVLSARLYGEVTASRLYDRLFHTGKLNLLEMKNAKLEIGEGSSLFMNFDIYIGDILFDTALAVILFFLAIKLFEKKVRI</sequence>
<dbReference type="RefSeq" id="WP_191693730.1">
    <property type="nucleotide sequence ID" value="NZ_JACSQN010000004.1"/>
</dbReference>